<dbReference type="AlphaFoldDB" id="A0A4Z1NYP8"/>
<feature type="region of interest" description="Disordered" evidence="9">
    <location>
        <begin position="172"/>
        <end position="191"/>
    </location>
</feature>
<dbReference type="GO" id="GO:0008270">
    <property type="term" value="F:zinc ion binding"/>
    <property type="evidence" value="ECO:0007669"/>
    <property type="project" value="InterPro"/>
</dbReference>
<sequence length="334" mass="36024">MDSSSDAAPAGDTSLDQPETPEPNVASSLTASQNVASPLTTSQPTPSNASTSQISRVTVGEGRGGKQRKPQSLHSWLSRPSGIPGPLRSPTLQTAYKVRKARRTVSGSNNISAPAQPNSTPDTESTKPTKPTSSTKPTRSTKPTLPLSCGPGHPAYPKNKSNKNSSFLDKLRKESKDQRKLSKPSTTHQLPLATQQAIKKNVGLQKQIITKVKPLFNAPHQRNLRACMVCSITLPQSTFQTTGCPNCEDVLEMIGDIDKVTECTSTNFNGTIAVMNNKGSWVSRWQRLENYVPGIYAVQVIGTLPADIIENLRSAGLPYVPRDGRIDGEGEERD</sequence>
<evidence type="ECO:0000256" key="6">
    <source>
        <dbReference type="ARBA" id="ARBA00023242"/>
    </source>
</evidence>
<evidence type="ECO:0000313" key="12">
    <source>
        <dbReference type="Proteomes" id="UP000298493"/>
    </source>
</evidence>
<dbReference type="Gene3D" id="3.30.40.210">
    <property type="match status" value="1"/>
</dbReference>
<feature type="compositionally biased region" description="Polar residues" evidence="9">
    <location>
        <begin position="25"/>
        <end position="56"/>
    </location>
</feature>
<dbReference type="STRING" id="86259.A0A4Z1NYP8"/>
<keyword evidence="11" id="KW-0648">Protein biosynthesis</keyword>
<accession>A0A4Z1NYP8</accession>
<comment type="caution">
    <text evidence="11">The sequence shown here is derived from an EMBL/GenBank/DDBJ whole genome shotgun (WGS) entry which is preliminary data.</text>
</comment>
<keyword evidence="12" id="KW-1185">Reference proteome</keyword>
<reference evidence="11 12" key="1">
    <citation type="submission" date="2019-04" db="EMBL/GenBank/DDBJ databases">
        <title>High contiguity whole genome sequence and gene annotation resource for two Venturia nashicola isolates.</title>
        <authorList>
            <person name="Prokchorchik M."/>
            <person name="Won K."/>
            <person name="Lee Y."/>
            <person name="Choi E.D."/>
            <person name="Segonzac C."/>
            <person name="Sohn K.H."/>
        </authorList>
    </citation>
    <scope>NUCLEOTIDE SEQUENCE [LARGE SCALE GENOMIC DNA]</scope>
    <source>
        <strain evidence="11 12">PRI2</strain>
    </source>
</reference>
<evidence type="ECO:0000259" key="10">
    <source>
        <dbReference type="SMART" id="SM01389"/>
    </source>
</evidence>
<evidence type="ECO:0000313" key="11">
    <source>
        <dbReference type="EMBL" id="TID19952.1"/>
    </source>
</evidence>
<dbReference type="EMBL" id="SNSC02000011">
    <property type="protein sequence ID" value="TID19952.1"/>
    <property type="molecule type" value="Genomic_DNA"/>
</dbReference>
<evidence type="ECO:0000256" key="2">
    <source>
        <dbReference type="ARBA" id="ARBA00004584"/>
    </source>
</evidence>
<proteinExistence type="inferred from homology"/>
<comment type="subcellular location">
    <subcellularLocation>
        <location evidence="2">Chromosome</location>
        <location evidence="2">Centromere</location>
    </subcellularLocation>
    <subcellularLocation>
        <location evidence="1">Nucleus</location>
    </subcellularLocation>
</comment>
<dbReference type="GO" id="GO:0000993">
    <property type="term" value="F:RNA polymerase II complex binding"/>
    <property type="evidence" value="ECO:0007669"/>
    <property type="project" value="TreeGrafter"/>
</dbReference>
<keyword evidence="6" id="KW-0539">Nucleus</keyword>
<evidence type="ECO:0000256" key="7">
    <source>
        <dbReference type="ARBA" id="ARBA00023328"/>
    </source>
</evidence>
<dbReference type="InterPro" id="IPR029040">
    <property type="entry name" value="RPABC4/Spt4"/>
</dbReference>
<dbReference type="SUPFAM" id="SSF63393">
    <property type="entry name" value="RNA polymerase subunits"/>
    <property type="match status" value="1"/>
</dbReference>
<feature type="region of interest" description="Disordered" evidence="9">
    <location>
        <begin position="1"/>
        <end position="166"/>
    </location>
</feature>
<dbReference type="GO" id="GO:0032044">
    <property type="term" value="C:DSIF complex"/>
    <property type="evidence" value="ECO:0007669"/>
    <property type="project" value="TreeGrafter"/>
</dbReference>
<organism evidence="11 12">
    <name type="scientific">Venturia nashicola</name>
    <dbReference type="NCBI Taxonomy" id="86259"/>
    <lineage>
        <taxon>Eukaryota</taxon>
        <taxon>Fungi</taxon>
        <taxon>Dikarya</taxon>
        <taxon>Ascomycota</taxon>
        <taxon>Pezizomycotina</taxon>
        <taxon>Dothideomycetes</taxon>
        <taxon>Pleosporomycetidae</taxon>
        <taxon>Venturiales</taxon>
        <taxon>Venturiaceae</taxon>
        <taxon>Venturia</taxon>
    </lineage>
</organism>
<dbReference type="Proteomes" id="UP000298493">
    <property type="component" value="Unassembled WGS sequence"/>
</dbReference>
<dbReference type="SMART" id="SM01389">
    <property type="entry name" value="Spt4"/>
    <property type="match status" value="1"/>
</dbReference>
<feature type="compositionally biased region" description="Polar residues" evidence="9">
    <location>
        <begin position="105"/>
        <end position="118"/>
    </location>
</feature>
<evidence type="ECO:0000256" key="5">
    <source>
        <dbReference type="ARBA" id="ARBA00023163"/>
    </source>
</evidence>
<dbReference type="Pfam" id="PF06093">
    <property type="entry name" value="Spt4"/>
    <property type="match status" value="1"/>
</dbReference>
<name>A0A4Z1NYP8_9PEZI</name>
<dbReference type="PANTHER" id="PTHR12882">
    <property type="entry name" value="SUPPRESSOR OF TY 4"/>
    <property type="match status" value="1"/>
</dbReference>
<dbReference type="GO" id="GO:0003746">
    <property type="term" value="F:translation elongation factor activity"/>
    <property type="evidence" value="ECO:0007669"/>
    <property type="project" value="UniProtKB-KW"/>
</dbReference>
<keyword evidence="7" id="KW-0137">Centromere</keyword>
<keyword evidence="5" id="KW-0804">Transcription</keyword>
<evidence type="ECO:0000256" key="8">
    <source>
        <dbReference type="ARBA" id="ARBA00029869"/>
    </source>
</evidence>
<gene>
    <name evidence="11" type="ORF">E6O75_ATG07412</name>
</gene>
<evidence type="ECO:0000256" key="4">
    <source>
        <dbReference type="ARBA" id="ARBA00020182"/>
    </source>
</evidence>
<dbReference type="GO" id="GO:0140673">
    <property type="term" value="P:transcription elongation-coupled chromatin remodeling"/>
    <property type="evidence" value="ECO:0007669"/>
    <property type="project" value="InterPro"/>
</dbReference>
<dbReference type="InterPro" id="IPR009287">
    <property type="entry name" value="Spt4"/>
</dbReference>
<comment type="similarity">
    <text evidence="3">Belongs to the SPT4 family.</text>
</comment>
<dbReference type="CDD" id="cd07973">
    <property type="entry name" value="Spt4"/>
    <property type="match status" value="1"/>
</dbReference>
<evidence type="ECO:0000256" key="3">
    <source>
        <dbReference type="ARBA" id="ARBA00010464"/>
    </source>
</evidence>
<protein>
    <recommendedName>
        <fullName evidence="4">Transcription elongation factor SPT4</fullName>
    </recommendedName>
    <alternativeName>
        <fullName evidence="8">Chromatin elongation factor SPT4</fullName>
    </alternativeName>
</protein>
<dbReference type="InterPro" id="IPR022800">
    <property type="entry name" value="Spt4/RpoE2_Znf"/>
</dbReference>
<dbReference type="InterPro" id="IPR038510">
    <property type="entry name" value="Spt4_sf"/>
</dbReference>
<keyword evidence="11" id="KW-0251">Elongation factor</keyword>
<evidence type="ECO:0000256" key="1">
    <source>
        <dbReference type="ARBA" id="ARBA00004123"/>
    </source>
</evidence>
<dbReference type="GO" id="GO:0000775">
    <property type="term" value="C:chromosome, centromeric region"/>
    <property type="evidence" value="ECO:0007669"/>
    <property type="project" value="UniProtKB-SubCell"/>
</dbReference>
<evidence type="ECO:0000256" key="9">
    <source>
        <dbReference type="SAM" id="MobiDB-lite"/>
    </source>
</evidence>
<dbReference type="PANTHER" id="PTHR12882:SF1">
    <property type="entry name" value="TRANSCRIPTION ELONGATION FACTOR SPT4"/>
    <property type="match status" value="1"/>
</dbReference>
<feature type="compositionally biased region" description="Low complexity" evidence="9">
    <location>
        <begin position="119"/>
        <end position="148"/>
    </location>
</feature>
<dbReference type="GO" id="GO:0006355">
    <property type="term" value="P:regulation of DNA-templated transcription"/>
    <property type="evidence" value="ECO:0007669"/>
    <property type="project" value="InterPro"/>
</dbReference>
<feature type="domain" description="Spt4/RpoE2 zinc finger" evidence="10">
    <location>
        <begin position="224"/>
        <end position="301"/>
    </location>
</feature>